<dbReference type="EMBL" id="LR796794">
    <property type="protein sequence ID" value="CAB4165908.1"/>
    <property type="molecule type" value="Genomic_DNA"/>
</dbReference>
<evidence type="ECO:0000313" key="1">
    <source>
        <dbReference type="EMBL" id="CAB4165908.1"/>
    </source>
</evidence>
<organism evidence="1">
    <name type="scientific">uncultured Caudovirales phage</name>
    <dbReference type="NCBI Taxonomy" id="2100421"/>
    <lineage>
        <taxon>Viruses</taxon>
        <taxon>Duplodnaviria</taxon>
        <taxon>Heunggongvirae</taxon>
        <taxon>Uroviricota</taxon>
        <taxon>Caudoviricetes</taxon>
        <taxon>Peduoviridae</taxon>
        <taxon>Maltschvirus</taxon>
        <taxon>Maltschvirus maltsch</taxon>
    </lineage>
</organism>
<reference evidence="1" key="1">
    <citation type="submission" date="2020-04" db="EMBL/GenBank/DDBJ databases">
        <authorList>
            <person name="Chiriac C."/>
            <person name="Salcher M."/>
            <person name="Ghai R."/>
            <person name="Kavagutti S V."/>
        </authorList>
    </citation>
    <scope>NUCLEOTIDE SEQUENCE</scope>
</reference>
<sequence>MTEYYRAIEDGWLIKIRRGWINDPEIVLVHGLLHVRTGCTDQAHEPWIRDVAAALVGLKRRASTCGSAASPARPS</sequence>
<accession>A0A6J5P9M4</accession>
<gene>
    <name evidence="1" type="ORF">UFOVP836_1</name>
</gene>
<proteinExistence type="predicted"/>
<protein>
    <submittedName>
        <fullName evidence="1">Uncharacterized protein</fullName>
    </submittedName>
</protein>
<name>A0A6J5P9M4_9CAUD</name>